<dbReference type="PANTHER" id="PTHR43599">
    <property type="entry name" value="MULTIFUNCTIONAL PROTEIN ADE2"/>
    <property type="match status" value="1"/>
</dbReference>
<evidence type="ECO:0000313" key="11">
    <source>
        <dbReference type="Proteomes" id="UP000712007"/>
    </source>
</evidence>
<keyword evidence="4 8" id="KW-0547">Nucleotide-binding</keyword>
<dbReference type="InterPro" id="IPR050089">
    <property type="entry name" value="SAICAR_synthetase"/>
</dbReference>
<evidence type="ECO:0000313" key="10">
    <source>
        <dbReference type="EMBL" id="MBO8439780.1"/>
    </source>
</evidence>
<dbReference type="FunFam" id="3.30.470.20:FF:000006">
    <property type="entry name" value="Phosphoribosylaminoimidazole-succinocarboxamide synthase"/>
    <property type="match status" value="1"/>
</dbReference>
<dbReference type="CDD" id="cd01415">
    <property type="entry name" value="SAICAR_synt_PurC"/>
    <property type="match status" value="1"/>
</dbReference>
<dbReference type="GO" id="GO:0004639">
    <property type="term" value="F:phosphoribosylaminoimidazolesuccinocarboxamide synthase activity"/>
    <property type="evidence" value="ECO:0007669"/>
    <property type="project" value="UniProtKB-UniRule"/>
</dbReference>
<dbReference type="NCBIfam" id="TIGR00081">
    <property type="entry name" value="purC"/>
    <property type="match status" value="1"/>
</dbReference>
<dbReference type="Proteomes" id="UP000712007">
    <property type="component" value="Unassembled WGS sequence"/>
</dbReference>
<dbReference type="PROSITE" id="PS01058">
    <property type="entry name" value="SAICAR_SYNTHETASE_2"/>
    <property type="match status" value="1"/>
</dbReference>
<comment type="pathway">
    <text evidence="1 8">Purine metabolism; IMP biosynthesis via de novo pathway; 5-amino-1-(5-phospho-D-ribosyl)imidazole-4-carboxamide from 5-amino-1-(5-phospho-D-ribosyl)imidazole-4-carboxylate: step 1/2.</text>
</comment>
<sequence>MPMTEMLYEGKAKQVFATGNPEVIIIHYKDDASAYNGIKRAQIANKGEWNNKISSIIYERLEKEGIKTHFIRRIDDRNQLCKRVKVIPIEVIVRNRAAGSMARRLGLPEGMQPKNTIYEYCYKNDELNDPLINEHHAVALGISTYEELDEIHGITERINCLLTEMFARIGVTLVDFKIEFGRTADGTLVLSDELSPDTCRLWDADTQEKLDKDRFRRDLGRVGEAYNEILSRLSRLD</sequence>
<accession>A0A940DJF2</accession>
<feature type="domain" description="SAICAR synthetase/ADE2 N-terminal" evidence="9">
    <location>
        <begin position="7"/>
        <end position="232"/>
    </location>
</feature>
<dbReference type="EMBL" id="JADIMV010000066">
    <property type="protein sequence ID" value="MBO8439780.1"/>
    <property type="molecule type" value="Genomic_DNA"/>
</dbReference>
<dbReference type="InterPro" id="IPR001636">
    <property type="entry name" value="SAICAR_synth"/>
</dbReference>
<evidence type="ECO:0000256" key="7">
    <source>
        <dbReference type="ARBA" id="ARBA00048475"/>
    </source>
</evidence>
<comment type="caution">
    <text evidence="10">The sequence shown here is derived from an EMBL/GenBank/DDBJ whole genome shotgun (WGS) entry which is preliminary data.</text>
</comment>
<dbReference type="Pfam" id="PF01259">
    <property type="entry name" value="SAICAR_synt"/>
    <property type="match status" value="1"/>
</dbReference>
<dbReference type="Gene3D" id="3.30.470.20">
    <property type="entry name" value="ATP-grasp fold, B domain"/>
    <property type="match status" value="1"/>
</dbReference>
<protein>
    <recommendedName>
        <fullName evidence="8">Phosphoribosylaminoimidazole-succinocarboxamide synthase</fullName>
        <ecNumber evidence="8">6.3.2.6</ecNumber>
    </recommendedName>
    <alternativeName>
        <fullName evidence="8">SAICAR synthetase</fullName>
    </alternativeName>
</protein>
<dbReference type="Gene3D" id="3.30.200.20">
    <property type="entry name" value="Phosphorylase Kinase, domain 1"/>
    <property type="match status" value="1"/>
</dbReference>
<dbReference type="InterPro" id="IPR028923">
    <property type="entry name" value="SAICAR_synt/ADE2_N"/>
</dbReference>
<keyword evidence="6 8" id="KW-0067">ATP-binding</keyword>
<dbReference type="GO" id="GO:0005524">
    <property type="term" value="F:ATP binding"/>
    <property type="evidence" value="ECO:0007669"/>
    <property type="project" value="UniProtKB-KW"/>
</dbReference>
<dbReference type="EC" id="6.3.2.6" evidence="8"/>
<dbReference type="InterPro" id="IPR033934">
    <property type="entry name" value="SAICAR_synt_PurC"/>
</dbReference>
<dbReference type="InterPro" id="IPR018236">
    <property type="entry name" value="SAICAR_synthetase_CS"/>
</dbReference>
<evidence type="ECO:0000256" key="3">
    <source>
        <dbReference type="ARBA" id="ARBA00022598"/>
    </source>
</evidence>
<comment type="catalytic activity">
    <reaction evidence="7 8">
        <text>5-amino-1-(5-phospho-D-ribosyl)imidazole-4-carboxylate + L-aspartate + ATP = (2S)-2-[5-amino-1-(5-phospho-beta-D-ribosyl)imidazole-4-carboxamido]succinate + ADP + phosphate + 2 H(+)</text>
        <dbReference type="Rhea" id="RHEA:22628"/>
        <dbReference type="ChEBI" id="CHEBI:15378"/>
        <dbReference type="ChEBI" id="CHEBI:29991"/>
        <dbReference type="ChEBI" id="CHEBI:30616"/>
        <dbReference type="ChEBI" id="CHEBI:43474"/>
        <dbReference type="ChEBI" id="CHEBI:58443"/>
        <dbReference type="ChEBI" id="CHEBI:77657"/>
        <dbReference type="ChEBI" id="CHEBI:456216"/>
        <dbReference type="EC" id="6.3.2.6"/>
    </reaction>
</comment>
<evidence type="ECO:0000256" key="4">
    <source>
        <dbReference type="ARBA" id="ARBA00022741"/>
    </source>
</evidence>
<gene>
    <name evidence="8" type="primary">purC</name>
    <name evidence="10" type="ORF">IAC51_03930</name>
</gene>
<keyword evidence="3 8" id="KW-0436">Ligase</keyword>
<dbReference type="SUPFAM" id="SSF56104">
    <property type="entry name" value="SAICAR synthase-like"/>
    <property type="match status" value="1"/>
</dbReference>
<reference evidence="10" key="1">
    <citation type="submission" date="2020-10" db="EMBL/GenBank/DDBJ databases">
        <authorList>
            <person name="Gilroy R."/>
        </authorList>
    </citation>
    <scope>NUCLEOTIDE SEQUENCE</scope>
    <source>
        <strain evidence="10">3924</strain>
    </source>
</reference>
<organism evidence="10 11">
    <name type="scientific">Candidatus Aphodosoma intestinipullorum</name>
    <dbReference type="NCBI Taxonomy" id="2840674"/>
    <lineage>
        <taxon>Bacteria</taxon>
        <taxon>Pseudomonadati</taxon>
        <taxon>Bacteroidota</taxon>
        <taxon>Bacteroidia</taxon>
        <taxon>Bacteroidales</taxon>
        <taxon>Candidatus Aphodosoma</taxon>
    </lineage>
</organism>
<dbReference type="GO" id="GO:0009236">
    <property type="term" value="P:cobalamin biosynthetic process"/>
    <property type="evidence" value="ECO:0007669"/>
    <property type="project" value="InterPro"/>
</dbReference>
<dbReference type="GO" id="GO:0006189">
    <property type="term" value="P:'de novo' IMP biosynthetic process"/>
    <property type="evidence" value="ECO:0007669"/>
    <property type="project" value="UniProtKB-UniRule"/>
</dbReference>
<comment type="similarity">
    <text evidence="2 8">Belongs to the SAICAR synthetase family.</text>
</comment>
<proteinExistence type="inferred from homology"/>
<name>A0A940DJF2_9BACT</name>
<keyword evidence="5 8" id="KW-0658">Purine biosynthesis</keyword>
<reference evidence="10" key="2">
    <citation type="journal article" date="2021" name="PeerJ">
        <title>Extensive microbial diversity within the chicken gut microbiome revealed by metagenomics and culture.</title>
        <authorList>
            <person name="Gilroy R."/>
            <person name="Ravi A."/>
            <person name="Getino M."/>
            <person name="Pursley I."/>
            <person name="Horton D.L."/>
            <person name="Alikhan N.F."/>
            <person name="Baker D."/>
            <person name="Gharbi K."/>
            <person name="Hall N."/>
            <person name="Watson M."/>
            <person name="Adriaenssens E.M."/>
            <person name="Foster-Nyarko E."/>
            <person name="Jarju S."/>
            <person name="Secka A."/>
            <person name="Antonio M."/>
            <person name="Oren A."/>
            <person name="Chaudhuri R.R."/>
            <person name="La Ragione R."/>
            <person name="Hildebrand F."/>
            <person name="Pallen M.J."/>
        </authorList>
    </citation>
    <scope>NUCLEOTIDE SEQUENCE</scope>
    <source>
        <strain evidence="10">3924</strain>
    </source>
</reference>
<dbReference type="AlphaFoldDB" id="A0A940DJF2"/>
<evidence type="ECO:0000256" key="1">
    <source>
        <dbReference type="ARBA" id="ARBA00004672"/>
    </source>
</evidence>
<evidence type="ECO:0000256" key="2">
    <source>
        <dbReference type="ARBA" id="ARBA00010190"/>
    </source>
</evidence>
<evidence type="ECO:0000259" key="9">
    <source>
        <dbReference type="Pfam" id="PF01259"/>
    </source>
</evidence>
<evidence type="ECO:0000256" key="8">
    <source>
        <dbReference type="HAMAP-Rule" id="MF_00137"/>
    </source>
</evidence>
<evidence type="ECO:0000256" key="6">
    <source>
        <dbReference type="ARBA" id="ARBA00022840"/>
    </source>
</evidence>
<evidence type="ECO:0000256" key="5">
    <source>
        <dbReference type="ARBA" id="ARBA00022755"/>
    </source>
</evidence>
<dbReference type="PANTHER" id="PTHR43599:SF3">
    <property type="entry name" value="SI:DKEY-6E2.2"/>
    <property type="match status" value="1"/>
</dbReference>
<dbReference type="HAMAP" id="MF_00137">
    <property type="entry name" value="SAICAR_synth"/>
    <property type="match status" value="1"/>
</dbReference>
<dbReference type="PROSITE" id="PS01057">
    <property type="entry name" value="SAICAR_SYNTHETASE_1"/>
    <property type="match status" value="1"/>
</dbReference>